<sequence>MNAHKLPVRRQKGVAAVEFALVLPFLLMLAVPVFDLARIVQGDMILTNLSREGANLASRSSQDPQTIMTALAMTTPPLDMATNGSMYISKIMGNGPGKSNVILEHYRWTKGAQQPSRVWTCNSWATDGSGKCSNIPSGGSAINDAMSNQLADGEVIYVVETLYRSTILFAGMNLGFGAKTPQLSGNLYAKTIF</sequence>
<keyword evidence="1" id="KW-1133">Transmembrane helix</keyword>
<protein>
    <recommendedName>
        <fullName evidence="2">TadE-like domain-containing protein</fullName>
    </recommendedName>
</protein>
<organism evidence="3 4">
    <name type="scientific">Janthinobacterium lividum</name>
    <dbReference type="NCBI Taxonomy" id="29581"/>
    <lineage>
        <taxon>Bacteria</taxon>
        <taxon>Pseudomonadati</taxon>
        <taxon>Pseudomonadota</taxon>
        <taxon>Betaproteobacteria</taxon>
        <taxon>Burkholderiales</taxon>
        <taxon>Oxalobacteraceae</taxon>
        <taxon>Janthinobacterium</taxon>
    </lineage>
</organism>
<keyword evidence="1" id="KW-0812">Transmembrane</keyword>
<keyword evidence="1" id="KW-0472">Membrane</keyword>
<evidence type="ECO:0000259" key="2">
    <source>
        <dbReference type="Pfam" id="PF07811"/>
    </source>
</evidence>
<reference evidence="3 4" key="1">
    <citation type="submission" date="2015-06" db="EMBL/GenBank/DDBJ databases">
        <title>Draft genome sequencing of a biphenyl-degrading bacterium, Janthinobacterium lividum MEG1.</title>
        <authorList>
            <person name="Shimodaira J."/>
            <person name="Hatta T."/>
        </authorList>
    </citation>
    <scope>NUCLEOTIDE SEQUENCE [LARGE SCALE GENOMIC DNA]</scope>
    <source>
        <strain evidence="3 4">MEG1</strain>
    </source>
</reference>
<comment type="caution">
    <text evidence="3">The sequence shown here is derived from an EMBL/GenBank/DDBJ whole genome shotgun (WGS) entry which is preliminary data.</text>
</comment>
<feature type="domain" description="TadE-like" evidence="2">
    <location>
        <begin position="13"/>
        <end position="54"/>
    </location>
</feature>
<proteinExistence type="predicted"/>
<dbReference type="AlphaFoldDB" id="A0A1S1UEB0"/>
<dbReference type="InterPro" id="IPR012495">
    <property type="entry name" value="TadE-like_dom"/>
</dbReference>
<name>A0A1S1UEB0_9BURK</name>
<dbReference type="EMBL" id="LFKP01000003">
    <property type="protein sequence ID" value="OHV98725.1"/>
    <property type="molecule type" value="Genomic_DNA"/>
</dbReference>
<gene>
    <name evidence="3" type="ORF">AKG95_05880</name>
</gene>
<evidence type="ECO:0000256" key="1">
    <source>
        <dbReference type="SAM" id="Phobius"/>
    </source>
</evidence>
<accession>A0A1S1UEB0</accession>
<dbReference type="Proteomes" id="UP000179840">
    <property type="component" value="Unassembled WGS sequence"/>
</dbReference>
<feature type="transmembrane region" description="Helical" evidence="1">
    <location>
        <begin position="12"/>
        <end position="34"/>
    </location>
</feature>
<evidence type="ECO:0000313" key="4">
    <source>
        <dbReference type="Proteomes" id="UP000179840"/>
    </source>
</evidence>
<dbReference type="RefSeq" id="WP_071075894.1">
    <property type="nucleotide sequence ID" value="NZ_LFKP01000003.1"/>
</dbReference>
<dbReference type="Pfam" id="PF07811">
    <property type="entry name" value="TadE"/>
    <property type="match status" value="1"/>
</dbReference>
<evidence type="ECO:0000313" key="3">
    <source>
        <dbReference type="EMBL" id="OHV98725.1"/>
    </source>
</evidence>